<dbReference type="PATRIC" id="fig|1075402.3.peg.4500"/>
<dbReference type="EMBL" id="LJGU01000114">
    <property type="protein sequence ID" value="OEV04221.1"/>
    <property type="molecule type" value="Genomic_DNA"/>
</dbReference>
<dbReference type="RefSeq" id="WP_070195968.1">
    <property type="nucleotide sequence ID" value="NZ_LJGU01000114.1"/>
</dbReference>
<dbReference type="OrthoDB" id="8451629at2"/>
<reference evidence="1 2" key="1">
    <citation type="journal article" date="2016" name="Front. Microbiol.">
        <title>Comparative Genomics Analysis of Streptomyces Species Reveals Their Adaptation to the Marine Environment and Their Diversity at the Genomic Level.</title>
        <authorList>
            <person name="Tian X."/>
            <person name="Zhang Z."/>
            <person name="Yang T."/>
            <person name="Chen M."/>
            <person name="Li J."/>
            <person name="Chen F."/>
            <person name="Yang J."/>
            <person name="Li W."/>
            <person name="Zhang B."/>
            <person name="Zhang Z."/>
            <person name="Wu J."/>
            <person name="Zhang C."/>
            <person name="Long L."/>
            <person name="Xiao J."/>
        </authorList>
    </citation>
    <scope>NUCLEOTIDE SEQUENCE [LARGE SCALE GENOMIC DNA]</scope>
    <source>
        <strain evidence="1 2">SCSIO 02100</strain>
    </source>
</reference>
<keyword evidence="2" id="KW-1185">Reference proteome</keyword>
<dbReference type="STRING" id="1075402.AN216_08445"/>
<sequence>MPRVLCDTGARTAGEPASAGVLWKLAEPGRQLDSNLVHLPAGQVVDTHAEPDLDVLLLVVAGRGTLRTPESELVLTEGLLTWLPRGSSRGLTAGDAGLSYLTVHQRRPGMRIRRRHTEGGDETPAP</sequence>
<name>A0A1E7KK61_9ACTN</name>
<dbReference type="SUPFAM" id="SSF51182">
    <property type="entry name" value="RmlC-like cupins"/>
    <property type="match status" value="1"/>
</dbReference>
<comment type="caution">
    <text evidence="1">The sequence shown here is derived from an EMBL/GenBank/DDBJ whole genome shotgun (WGS) entry which is preliminary data.</text>
</comment>
<organism evidence="1 2">
    <name type="scientific">Streptomyces oceani</name>
    <dbReference type="NCBI Taxonomy" id="1075402"/>
    <lineage>
        <taxon>Bacteria</taxon>
        <taxon>Bacillati</taxon>
        <taxon>Actinomycetota</taxon>
        <taxon>Actinomycetes</taxon>
        <taxon>Kitasatosporales</taxon>
        <taxon>Streptomycetaceae</taxon>
        <taxon>Streptomyces</taxon>
    </lineage>
</organism>
<dbReference type="InterPro" id="IPR014710">
    <property type="entry name" value="RmlC-like_jellyroll"/>
</dbReference>
<dbReference type="AlphaFoldDB" id="A0A1E7KK61"/>
<accession>A0A1E7KK61</accession>
<dbReference type="Proteomes" id="UP000176101">
    <property type="component" value="Unassembled WGS sequence"/>
</dbReference>
<evidence type="ECO:0008006" key="3">
    <source>
        <dbReference type="Google" id="ProtNLM"/>
    </source>
</evidence>
<evidence type="ECO:0000313" key="1">
    <source>
        <dbReference type="EMBL" id="OEV04221.1"/>
    </source>
</evidence>
<evidence type="ECO:0000313" key="2">
    <source>
        <dbReference type="Proteomes" id="UP000176101"/>
    </source>
</evidence>
<proteinExistence type="predicted"/>
<gene>
    <name evidence="1" type="ORF">AN216_08445</name>
</gene>
<dbReference type="InterPro" id="IPR011051">
    <property type="entry name" value="RmlC_Cupin_sf"/>
</dbReference>
<protein>
    <recommendedName>
        <fullName evidence="3">AraC-type arabinose-binding/dimerisation domain-containing protein</fullName>
    </recommendedName>
</protein>
<dbReference type="Gene3D" id="2.60.120.10">
    <property type="entry name" value="Jelly Rolls"/>
    <property type="match status" value="1"/>
</dbReference>